<dbReference type="Proteomes" id="UP000589626">
    <property type="component" value="Unassembled WGS sequence"/>
</dbReference>
<evidence type="ECO:0000313" key="2">
    <source>
        <dbReference type="Proteomes" id="UP000589626"/>
    </source>
</evidence>
<comment type="caution">
    <text evidence="1">The sequence shown here is derived from an EMBL/GenBank/DDBJ whole genome shotgun (WGS) entry which is preliminary data.</text>
</comment>
<reference evidence="1 2" key="1">
    <citation type="submission" date="2020-08" db="EMBL/GenBank/DDBJ databases">
        <title>Sequencing the genomes of 1000 actinobacteria strains.</title>
        <authorList>
            <person name="Klenk H.-P."/>
        </authorList>
    </citation>
    <scope>NUCLEOTIDE SEQUENCE [LARGE SCALE GENOMIC DNA]</scope>
    <source>
        <strain evidence="1 2">DSM 105498</strain>
    </source>
</reference>
<organism evidence="1 2">
    <name type="scientific">Nocardioides soli</name>
    <dbReference type="NCBI Taxonomy" id="1036020"/>
    <lineage>
        <taxon>Bacteria</taxon>
        <taxon>Bacillati</taxon>
        <taxon>Actinomycetota</taxon>
        <taxon>Actinomycetes</taxon>
        <taxon>Propionibacteriales</taxon>
        <taxon>Nocardioidaceae</taxon>
        <taxon>Nocardioides</taxon>
    </lineage>
</organism>
<proteinExistence type="predicted"/>
<keyword evidence="2" id="KW-1185">Reference proteome</keyword>
<dbReference type="EMBL" id="JACHWR010000001">
    <property type="protein sequence ID" value="MBB3042202.1"/>
    <property type="molecule type" value="Genomic_DNA"/>
</dbReference>
<dbReference type="Gene3D" id="3.40.50.300">
    <property type="entry name" value="P-loop containing nucleotide triphosphate hydrolases"/>
    <property type="match status" value="1"/>
</dbReference>
<dbReference type="InterPro" id="IPR027417">
    <property type="entry name" value="P-loop_NTPase"/>
</dbReference>
<dbReference type="RefSeq" id="WP_183592015.1">
    <property type="nucleotide sequence ID" value="NZ_JACHWR010000001.1"/>
</dbReference>
<evidence type="ECO:0000313" key="1">
    <source>
        <dbReference type="EMBL" id="MBB3042202.1"/>
    </source>
</evidence>
<gene>
    <name evidence="1" type="ORF">FHU40_002003</name>
</gene>
<dbReference type="AlphaFoldDB" id="A0A7W4VUV9"/>
<sequence length="368" mass="41581">MPEAGGPELFPVTVRGLEHLRADQVVYHGVNKSGSMAMTEALYGGYAAAGRADEFVCTYRGAGLRLIRERLDAPGRGFFAGHYLYGDYPVHPERQVLLTGFRNPLPRARSCYQWLRDKAERAEPGAPFPSFVDWVRGTRGVDHSQMSQFAIGYGPDAPHPSAVPQAEQLERAIANIERDVAWFGIAEHFEESVLAFAAICGLPSVPAWHTDMRNAHRPLLQEWTQEEIDVVHEVCTWDLQLYEWAIGRFRERLAEVDFGDTLADYRLACRDQYKDRVDLSGRPLGEPGDGPGAGEIGEVGELRATVRRLRVQAAEAGAREIAARAELAQVARQLEWSRKRVSRLRRRIRALERDHATEPTRRRWFRRG</sequence>
<accession>A0A7W4VUV9</accession>
<protein>
    <recommendedName>
        <fullName evidence="3">Sulfotransferase family protein</fullName>
    </recommendedName>
</protein>
<name>A0A7W4VUV9_9ACTN</name>
<evidence type="ECO:0008006" key="3">
    <source>
        <dbReference type="Google" id="ProtNLM"/>
    </source>
</evidence>